<dbReference type="InterPro" id="IPR002937">
    <property type="entry name" value="Amino_oxidase"/>
</dbReference>
<protein>
    <submittedName>
        <fullName evidence="3">Putative L-amino acid oxidase</fullName>
    </submittedName>
</protein>
<dbReference type="Gene3D" id="1.10.10.1620">
    <property type="match status" value="1"/>
</dbReference>
<dbReference type="GO" id="GO:0001716">
    <property type="term" value="F:L-amino-acid oxidase activity"/>
    <property type="evidence" value="ECO:0007669"/>
    <property type="project" value="TreeGrafter"/>
</dbReference>
<dbReference type="GO" id="GO:0009063">
    <property type="term" value="P:amino acid catabolic process"/>
    <property type="evidence" value="ECO:0007669"/>
    <property type="project" value="TreeGrafter"/>
</dbReference>
<proteinExistence type="predicted"/>
<feature type="compositionally biased region" description="Basic and acidic residues" evidence="1">
    <location>
        <begin position="75"/>
        <end position="89"/>
    </location>
</feature>
<evidence type="ECO:0000256" key="1">
    <source>
        <dbReference type="SAM" id="MobiDB-lite"/>
    </source>
</evidence>
<feature type="region of interest" description="Disordered" evidence="1">
    <location>
        <begin position="60"/>
        <end position="89"/>
    </location>
</feature>
<evidence type="ECO:0000259" key="2">
    <source>
        <dbReference type="Pfam" id="PF01593"/>
    </source>
</evidence>
<dbReference type="SUPFAM" id="SSF54373">
    <property type="entry name" value="FAD-linked reductases, C-terminal domain"/>
    <property type="match status" value="1"/>
</dbReference>
<name>G9BD54_CLAME</name>
<dbReference type="Pfam" id="PF01593">
    <property type="entry name" value="Amino_oxidase"/>
    <property type="match status" value="1"/>
</dbReference>
<dbReference type="PANTHER" id="PTHR10742">
    <property type="entry name" value="FLAVIN MONOAMINE OXIDASE"/>
    <property type="match status" value="1"/>
</dbReference>
<sequence length="647" mass="73070">MAPLAGGEANLGPRASFTRHMVMISNDRLLRIFAYANHEQVRDSIAKLLTRLHKEGKLSTLPGFEHVTPPSDGEFNPRHLPPREDHKPKDLPVGTKVCIVGAGMAGLYSALILDHLGVPYDILEAADRPGGRILTHYFSTRKHDYYDIGAMRFPNIPPMERTYDLFKRTNVPLVTYHLTGPNTPKRYNGITIFPQNGEFPVKGDPFRVSESNGGSVPDDKIDTLSSVLENAFRLLREAIKKGDEEAFEMFKECDDFTVRDYLEQKVTGTQFKLKNACRSYVQERLTLSSATGQFDAAFTEAVMDSVAFDYWEDIEEEWKSVEGGTSLVTEALIDMIRTKPRYNKRVTRMAIDRKAESNDMMLVHTNYDEEPIRYATIINTTTLACLQRVDTDDLELSPTVKIATRTLQYDSSTKVAIKFESPWWITKFGITGGGVANTDLPIRVCVYPSYNIHDNVNNPAILLCTYTWSQDATRIGSLVNLDSPRGEEELKGLMLYNLARLHSNNDNFDEVYAMIKRSYITHHGFDWAMDDYSSGAFAFFGPGQFRSLYPHLVRPAADSRFHIVGEAASANHAWIVGSLESAYRGVWNFLERFHCYDLQEKMVKEFGTIPELEIGEEGFAHLLVLLGMLTPQQLARPEKTVVKEVTG</sequence>
<dbReference type="Gene3D" id="3.50.50.60">
    <property type="entry name" value="FAD/NAD(P)-binding domain"/>
    <property type="match status" value="1"/>
</dbReference>
<dbReference type="PANTHER" id="PTHR10742:SF342">
    <property type="entry name" value="AMINE OXIDASE"/>
    <property type="match status" value="1"/>
</dbReference>
<evidence type="ECO:0000313" key="3">
    <source>
        <dbReference type="EMBL" id="ADR00968.1"/>
    </source>
</evidence>
<dbReference type="InterPro" id="IPR050281">
    <property type="entry name" value="Flavin_monoamine_oxidase"/>
</dbReference>
<dbReference type="Gene3D" id="3.90.660.10">
    <property type="match status" value="1"/>
</dbReference>
<dbReference type="EMBL" id="HQ413098">
    <property type="protein sequence ID" value="ADR00968.1"/>
    <property type="molecule type" value="Genomic_DNA"/>
</dbReference>
<dbReference type="InterPro" id="IPR036188">
    <property type="entry name" value="FAD/NAD-bd_sf"/>
</dbReference>
<feature type="domain" description="Amine oxidase" evidence="2">
    <location>
        <begin position="104"/>
        <end position="584"/>
    </location>
</feature>
<dbReference type="SUPFAM" id="SSF51905">
    <property type="entry name" value="FAD/NAD(P)-binding domain"/>
    <property type="match status" value="1"/>
</dbReference>
<dbReference type="AlphaFoldDB" id="G9BD54"/>
<organism evidence="3">
    <name type="scientific">Cladonia metacorallifera</name>
    <name type="common">Lichen-forming fungus</name>
    <dbReference type="NCBI Taxonomy" id="195773"/>
    <lineage>
        <taxon>Eukaryota</taxon>
        <taxon>Fungi</taxon>
        <taxon>Dikarya</taxon>
        <taxon>Ascomycota</taxon>
        <taxon>Pezizomycotina</taxon>
        <taxon>Lecanoromycetes</taxon>
        <taxon>OSLEUM clade</taxon>
        <taxon>Lecanoromycetidae</taxon>
        <taxon>Lecanorales</taxon>
        <taxon>Lecanorineae</taxon>
        <taxon>Cladoniaceae</taxon>
        <taxon>Cladonia</taxon>
    </lineage>
</organism>
<reference evidence="3" key="1">
    <citation type="submission" date="2010-10" db="EMBL/GenBank/DDBJ databases">
        <title>Isolation and characterization of a 6-MSAS type polyketide synthase gene in Cladonia metacorallifera.</title>
        <authorList>
            <person name="Kim J.A."/>
            <person name="Hong S.G."/>
            <person name="Cheong Y.H."/>
            <person name="Koh Y.J."/>
            <person name="Hur J.-S."/>
        </authorList>
    </citation>
    <scope>NUCLEOTIDE SEQUENCE</scope>
</reference>
<accession>G9BD54</accession>